<keyword evidence="2" id="KW-1185">Reference proteome</keyword>
<protein>
    <submittedName>
        <fullName evidence="1">Uncharacterized protein</fullName>
    </submittedName>
</protein>
<gene>
    <name evidence="1" type="ORF">M378DRAFT_14259</name>
</gene>
<dbReference type="HOGENOM" id="CLU_888448_0_0_1"/>
<evidence type="ECO:0000313" key="2">
    <source>
        <dbReference type="Proteomes" id="UP000054549"/>
    </source>
</evidence>
<accession>A0A0C2SBQ2</accession>
<dbReference type="OrthoDB" id="2993336at2759"/>
<name>A0A0C2SBQ2_AMAMK</name>
<reference evidence="1 2" key="1">
    <citation type="submission" date="2014-04" db="EMBL/GenBank/DDBJ databases">
        <title>Evolutionary Origins and Diversification of the Mycorrhizal Mutualists.</title>
        <authorList>
            <consortium name="DOE Joint Genome Institute"/>
            <consortium name="Mycorrhizal Genomics Consortium"/>
            <person name="Kohler A."/>
            <person name="Kuo A."/>
            <person name="Nagy L.G."/>
            <person name="Floudas D."/>
            <person name="Copeland A."/>
            <person name="Barry K.W."/>
            <person name="Cichocki N."/>
            <person name="Veneault-Fourrey C."/>
            <person name="LaButti K."/>
            <person name="Lindquist E.A."/>
            <person name="Lipzen A."/>
            <person name="Lundell T."/>
            <person name="Morin E."/>
            <person name="Murat C."/>
            <person name="Riley R."/>
            <person name="Ohm R."/>
            <person name="Sun H."/>
            <person name="Tunlid A."/>
            <person name="Henrissat B."/>
            <person name="Grigoriev I.V."/>
            <person name="Hibbett D.S."/>
            <person name="Martin F."/>
        </authorList>
    </citation>
    <scope>NUCLEOTIDE SEQUENCE [LARGE SCALE GENOMIC DNA]</scope>
    <source>
        <strain evidence="1 2">Koide BX008</strain>
    </source>
</reference>
<sequence>MFVVMVEDVSWSMNLLFQPLWLQLDYIGNWSAHFSGPWRQGQEASRPSSKTEGAAEAIDTLHLRVMEHAPGPLNDLDSIIRSAHNNGQTFVEIPLAVAQLKHRYMARQNINPRRWEVTRIAKLRQKTSPFKHQFIVARLECQGEDGVHIVRYLRLDRTKEKRSGNSPGLHISGPSGALNHAHIFSADDPGTNAANKTLMTLVPGDGPANDEALEHPVSLPDILVLGHQIHNISPRYQALSANCYWFADAMPKALERYGFQVIQGQQPGEPSRWNRLVNFVFHKSVSTDEQINQIFHHFINARDRFFDFQDEAI</sequence>
<evidence type="ECO:0000313" key="1">
    <source>
        <dbReference type="EMBL" id="KIL60285.1"/>
    </source>
</evidence>
<dbReference type="AlphaFoldDB" id="A0A0C2SBQ2"/>
<dbReference type="Proteomes" id="UP000054549">
    <property type="component" value="Unassembled WGS sequence"/>
</dbReference>
<dbReference type="InParanoid" id="A0A0C2SBQ2"/>
<dbReference type="EMBL" id="KN818301">
    <property type="protein sequence ID" value="KIL60285.1"/>
    <property type="molecule type" value="Genomic_DNA"/>
</dbReference>
<organism evidence="1 2">
    <name type="scientific">Amanita muscaria (strain Koide BX008)</name>
    <dbReference type="NCBI Taxonomy" id="946122"/>
    <lineage>
        <taxon>Eukaryota</taxon>
        <taxon>Fungi</taxon>
        <taxon>Dikarya</taxon>
        <taxon>Basidiomycota</taxon>
        <taxon>Agaricomycotina</taxon>
        <taxon>Agaricomycetes</taxon>
        <taxon>Agaricomycetidae</taxon>
        <taxon>Agaricales</taxon>
        <taxon>Pluteineae</taxon>
        <taxon>Amanitaceae</taxon>
        <taxon>Amanita</taxon>
    </lineage>
</organism>
<proteinExistence type="predicted"/>